<dbReference type="InterPro" id="IPR025110">
    <property type="entry name" value="AMP-bd_C"/>
</dbReference>
<keyword evidence="7" id="KW-1185">Reference proteome</keyword>
<dbReference type="Gene3D" id="3.40.50.980">
    <property type="match status" value="4"/>
</dbReference>
<evidence type="ECO:0000256" key="4">
    <source>
        <dbReference type="SAM" id="MobiDB-lite"/>
    </source>
</evidence>
<dbReference type="CDD" id="cd19534">
    <property type="entry name" value="E_NRPS"/>
    <property type="match status" value="1"/>
</dbReference>
<dbReference type="InterPro" id="IPR010071">
    <property type="entry name" value="AA_adenyl_dom"/>
</dbReference>
<name>A0A1Y6D3E4_9GAMM</name>
<reference evidence="6 7" key="1">
    <citation type="submission" date="2016-12" db="EMBL/GenBank/DDBJ databases">
        <authorList>
            <person name="Song W.-J."/>
            <person name="Kurnit D.M."/>
        </authorList>
    </citation>
    <scope>NUCLEOTIDE SEQUENCE [LARGE SCALE GENOMIC DNA]</scope>
    <source>
        <strain evidence="6 7">175</strain>
    </source>
</reference>
<dbReference type="SUPFAM" id="SSF56801">
    <property type="entry name" value="Acetyl-CoA synthetase-like"/>
    <property type="match status" value="2"/>
</dbReference>
<evidence type="ECO:0000256" key="1">
    <source>
        <dbReference type="ARBA" id="ARBA00001957"/>
    </source>
</evidence>
<dbReference type="Gene3D" id="3.30.559.10">
    <property type="entry name" value="Chloramphenicol acetyltransferase-like domain"/>
    <property type="match status" value="3"/>
</dbReference>
<dbReference type="InterPro" id="IPR020845">
    <property type="entry name" value="AMP-binding_CS"/>
</dbReference>
<dbReference type="CDD" id="cd17646">
    <property type="entry name" value="A_NRPS_AB3403-like"/>
    <property type="match status" value="1"/>
</dbReference>
<sequence length="2643" mass="288800">MNHAQRAEAPHRRAAVAEYPSVTDPEQAAALVRRFVALPPERRRVFLERLAERGIDFSLLPIPMGLAGDDPAPLSPVQQGLWFLAQLDPDSAAYHIAGGLRLRGPLDAAAVGRAFDALALRHTALRTRFQAVDGQPFQHIDPPGPVDIRYLDFSTTELSPTDHARQPFDLERGPLWRVALVRHADEDHELWLTLHHLIADGGSLNRLLEEFAELYAADREHRAARLPEPPIRYADYAAWQSAWLDAGELDRQLTYWTARLNDGQPTLELPLDRPRPAIPSDRGGRVAFRLEQDLGAGLAELARREGATLFMALLAGFQALLYRYTGQAGLRVGVAVATRGRPETETVMGYCVNTLVFRAEVDGRSGFRTLLARVKAATLDAQRHADVPFERLVEALQPERSLGRNPLFQVLYNHQRRDFAALGRRTGWRVEPVELDHGAAQFDLSLDTEEDAAGNIGGVFTYAADLFEASTIERMRGHFLHLLRAWVARPDQPLAELPLLTATESAQLWAWNAWERKHAPTPVHELIHRQAEARPAAPALVDGDLCLSYGELDARADRLAQALIRLGAGPEIAVALAVRRSAEMVVALLGILKSGAGYLPLDPEAPPERSRTLLEDAGVRLLVADAAVRPGLRLPPGVVVLELETGRVGAIPAGTSENDGPGYTPTLRIHPEQLAYLIYTSGSTGQPKAVAVAHGPLSLHCQAIAERYGMTPDDRALHFATLGFDAAVEQWIVPLIAGACLVVRGPELWSAEQAYTTLAEQGVTWFEMPPAYLAEVARWAVERGKTLPLRACSVGGEAVPRETLDLIRRAVGTAPIVNGYGPTETVITPLVWTAGPETPCPTAYAPIGTPVGERSAYVLDADLNLLPVGVAGELYIGGTGLARGYWRRPGLTAERFLPDPFGAAGARLYRTGDRARLLADGSVEYLGRTDHQVKLRGYRIELGEIEAGLLAHPAVTEAVVWVHGEGSAKRLLAYVVAGTGADELKGHLRGCLPEYMVPAQILRLDRLPRLPSGKLDRKALPSPEWTGQGAAFRSPATAAEQALATIWREVLGLERVGLDDNFFELGGDSIVSLRVVSRARQAGWAIAPKDVFLHQTVAALAAHADKLDPRPMGGSNANAAQGVVPLTPIQAAFFEEAIPNRQHWNLSLLLETRRALDLSALEAALRHLVGHHDALRLRYRAEGGAWVQRYAEASRSELLWLREAADAQEIEHIAQAAQRSLDLETGPVLRAVHIAVADGSYRLLLVAHHLVVDGVSWRILLADLQAAYERPTEPLPARTCAFKTWAERLRDEAASPALRAELPYWEAQRAGPTPYLPQDYPGPRGCFAEAETHRLRLGREDTQRLMQAAPLAYRARIDDLLLTALARTLCQWSGQPELLVELESHGREDRSGDVDLSHSVGWYTAAYPVRLRPAADLSRAIPAIKEQLRQVPGGGQGYGILRYLTAPDIRDQLHAGPRPLVSFNYFGQLREDESWFFPARESAGDDHDPAAPLPSLLEINGQIYGGELELRWRYNRTLYRATTLAVLVEKYRRELLDLIEHCLGGVRGATPSDFPLARLDQDRLDALPIAPGRLEDLYPLSPMQQGLLFHSLYALEQQTYVNQLAVDIEGLGPERFAAAWREAMRRHPILRSGFLWRGAETPLQAVHVQVELPLQILDWRGEATPERLAGLRAAEHARGFDLANPPLLRLVLVRVDEDRHHLIWTSHHLLLDGWSTSLLLGEVIGCYADPTARRSAAPPFRDYIAWLEQKDSAAGEPFWRDRLACLEEPTQLAEALPAPVAPAAGVEHLRLGLDSATTATVRRGGESQRVTLNTLVQAAWALLLWRYTGQATVAFGVTVAGRPAELPGAERMLGLFINTLPLVQTPRSGQAAGAWLRALQADNLALREHEYLPLHAIQRWHGLGARPGSGQALFDTLLVFENYPVDQALREVGGRLRFGVPLHIDTTHYPLTLNITLGDNLGLAFGYDPARFDAARVGRISRHFERLLVELATHPERPLGGLCLLGAAERAQLAGWNATARHYPDPAPIHQRIRRQAEARPEAPALLWGSEVVAYGELERRANRLAHRLIRLGAGPDTLVGVALERRPELVVALLAVLKAGAAYVPLDLDYPAERLAYMLADSGVGIVLAGGGASVASFVGSGQGDAPAPRVLDLDAPDLSAEPDTAPDAPVHPEQLAYVIYTSGSTGRPKGAGNTHAALRNRLDWMQAAYHLGPDDTVLHKTPCGFDVSVWEFFWPLLAGARLAIAPPGAHRDPARLAGLIREHRVTTLHFVPSMLAEFAAHADDRPYPSLKRIVCSGEALPAELRDRAFQRFPGVDLHNLYGPTEAAIDVTHWTCRPADGPSVPIGHPIANLALHILDPDLNPVPPGVAGELYIGGVGLARGYHGRPGLTAERFVPDPAGPGTRLYRTGDRARHRADGAIEYLGRLDHQVKLRGVRIEPGEIEARLLAQPGVSEAVVLLADAPGGPRLVAYAAAAGTDADTLAAALRRQLPEAMLPSRILVLDRLPKTPNGKLDRKALPGPEWAGREYLPPATDTERRLAAIWQELLGVGRVGRSDRFFDLGGHSLLAMRLAGQIKQTLDVELSVRQIFEHSELTDLAREIDHLGSGPVSTDPDHALADALAELSQLTPEALASLLTAEHP</sequence>
<dbReference type="GO" id="GO:0003824">
    <property type="term" value="F:catalytic activity"/>
    <property type="evidence" value="ECO:0007669"/>
    <property type="project" value="InterPro"/>
</dbReference>
<dbReference type="InterPro" id="IPR036736">
    <property type="entry name" value="ACP-like_sf"/>
</dbReference>
<dbReference type="Gene3D" id="3.30.559.30">
    <property type="entry name" value="Nonribosomal peptide synthetase, condensation domain"/>
    <property type="match status" value="3"/>
</dbReference>
<dbReference type="PANTHER" id="PTHR45398">
    <property type="match status" value="1"/>
</dbReference>
<dbReference type="SUPFAM" id="SSF52777">
    <property type="entry name" value="CoA-dependent acyltransferases"/>
    <property type="match status" value="6"/>
</dbReference>
<dbReference type="InterPro" id="IPR045851">
    <property type="entry name" value="AMP-bd_C_sf"/>
</dbReference>
<dbReference type="NCBIfam" id="TIGR01733">
    <property type="entry name" value="AA-adenyl-dom"/>
    <property type="match status" value="2"/>
</dbReference>
<evidence type="ECO:0000313" key="7">
    <source>
        <dbReference type="Proteomes" id="UP000192923"/>
    </source>
</evidence>
<dbReference type="InterPro" id="IPR006162">
    <property type="entry name" value="Ppantetheine_attach_site"/>
</dbReference>
<dbReference type="PROSITE" id="PS50075">
    <property type="entry name" value="CARRIER"/>
    <property type="match status" value="2"/>
</dbReference>
<dbReference type="InterPro" id="IPR023213">
    <property type="entry name" value="CAT-like_dom_sf"/>
</dbReference>
<dbReference type="RefSeq" id="WP_085216499.1">
    <property type="nucleotide sequence ID" value="NZ_FXAM01000002.1"/>
</dbReference>
<comment type="cofactor">
    <cofactor evidence="1">
        <name>pantetheine 4'-phosphate</name>
        <dbReference type="ChEBI" id="CHEBI:47942"/>
    </cofactor>
</comment>
<dbReference type="OrthoDB" id="9757559at2"/>
<dbReference type="Gene3D" id="2.30.38.10">
    <property type="entry name" value="Luciferase, Domain 3"/>
    <property type="match status" value="2"/>
</dbReference>
<organism evidence="6 7">
    <name type="scientific">Methylomagnum ishizawai</name>
    <dbReference type="NCBI Taxonomy" id="1760988"/>
    <lineage>
        <taxon>Bacteria</taxon>
        <taxon>Pseudomonadati</taxon>
        <taxon>Pseudomonadota</taxon>
        <taxon>Gammaproteobacteria</taxon>
        <taxon>Methylococcales</taxon>
        <taxon>Methylococcaceae</taxon>
        <taxon>Methylomagnum</taxon>
    </lineage>
</organism>
<dbReference type="FunFam" id="3.40.50.980:FF:000001">
    <property type="entry name" value="Non-ribosomal peptide synthetase"/>
    <property type="match status" value="2"/>
</dbReference>
<dbReference type="PROSITE" id="PS00455">
    <property type="entry name" value="AMP_BINDING"/>
    <property type="match status" value="2"/>
</dbReference>
<dbReference type="InterPro" id="IPR010060">
    <property type="entry name" value="NRPS_synth"/>
</dbReference>
<dbReference type="FunFam" id="3.40.50.12780:FF:000012">
    <property type="entry name" value="Non-ribosomal peptide synthetase"/>
    <property type="match status" value="1"/>
</dbReference>
<protein>
    <submittedName>
        <fullName evidence="6">Non-ribosomal peptide synthase domain TIGR01720/amino acid adenylation domain-containing protein</fullName>
    </submittedName>
</protein>
<dbReference type="InterPro" id="IPR000873">
    <property type="entry name" value="AMP-dep_synth/lig_dom"/>
</dbReference>
<dbReference type="Gene3D" id="3.30.300.30">
    <property type="match status" value="2"/>
</dbReference>
<dbReference type="Pfam" id="PF00668">
    <property type="entry name" value="Condensation"/>
    <property type="match status" value="3"/>
</dbReference>
<dbReference type="InterPro" id="IPR001242">
    <property type="entry name" value="Condensation_dom"/>
</dbReference>
<gene>
    <name evidence="6" type="ORF">SAMN02949497_0497</name>
</gene>
<dbReference type="FunFam" id="1.10.1200.10:FF:000005">
    <property type="entry name" value="Nonribosomal peptide synthetase 1"/>
    <property type="match status" value="2"/>
</dbReference>
<dbReference type="SUPFAM" id="SSF47336">
    <property type="entry name" value="ACP-like"/>
    <property type="match status" value="2"/>
</dbReference>
<dbReference type="CDD" id="cd17649">
    <property type="entry name" value="A_NRPS_PvdJ-like"/>
    <property type="match status" value="1"/>
</dbReference>
<dbReference type="SMART" id="SM00823">
    <property type="entry name" value="PKS_PP"/>
    <property type="match status" value="2"/>
</dbReference>
<evidence type="ECO:0000256" key="3">
    <source>
        <dbReference type="ARBA" id="ARBA00022553"/>
    </source>
</evidence>
<accession>A0A1Y6D3E4</accession>
<keyword evidence="3" id="KW-0597">Phosphoprotein</keyword>
<dbReference type="EMBL" id="FXAM01000002">
    <property type="protein sequence ID" value="SMF97468.1"/>
    <property type="molecule type" value="Genomic_DNA"/>
</dbReference>
<dbReference type="Proteomes" id="UP000192923">
    <property type="component" value="Unassembled WGS sequence"/>
</dbReference>
<dbReference type="FunFam" id="3.40.50.980:FF:000002">
    <property type="entry name" value="Enterobactin synthetase component F"/>
    <property type="match status" value="1"/>
</dbReference>
<dbReference type="NCBIfam" id="TIGR01720">
    <property type="entry name" value="NRPS-para261"/>
    <property type="match status" value="1"/>
</dbReference>
<dbReference type="InterPro" id="IPR009081">
    <property type="entry name" value="PP-bd_ACP"/>
</dbReference>
<dbReference type="PROSITE" id="PS00012">
    <property type="entry name" value="PHOSPHOPANTETHEINE"/>
    <property type="match status" value="2"/>
</dbReference>
<evidence type="ECO:0000313" key="6">
    <source>
        <dbReference type="EMBL" id="SMF97468.1"/>
    </source>
</evidence>
<dbReference type="Pfam" id="PF13193">
    <property type="entry name" value="AMP-binding_C"/>
    <property type="match status" value="2"/>
</dbReference>
<feature type="region of interest" description="Disordered" evidence="4">
    <location>
        <begin position="1"/>
        <end position="20"/>
    </location>
</feature>
<dbReference type="CDD" id="cd19531">
    <property type="entry name" value="LCL_NRPS-like"/>
    <property type="match status" value="1"/>
</dbReference>
<evidence type="ECO:0000259" key="5">
    <source>
        <dbReference type="PROSITE" id="PS50075"/>
    </source>
</evidence>
<dbReference type="PANTHER" id="PTHR45398:SF1">
    <property type="entry name" value="ENZYME, PUTATIVE (JCVI)-RELATED"/>
    <property type="match status" value="1"/>
</dbReference>
<dbReference type="Gene3D" id="1.10.1200.10">
    <property type="entry name" value="ACP-like"/>
    <property type="match status" value="2"/>
</dbReference>
<dbReference type="GO" id="GO:0031177">
    <property type="term" value="F:phosphopantetheine binding"/>
    <property type="evidence" value="ECO:0007669"/>
    <property type="project" value="InterPro"/>
</dbReference>
<keyword evidence="2" id="KW-0596">Phosphopantetheine</keyword>
<dbReference type="Pfam" id="PF00550">
    <property type="entry name" value="PP-binding"/>
    <property type="match status" value="2"/>
</dbReference>
<dbReference type="Pfam" id="PF00501">
    <property type="entry name" value="AMP-binding"/>
    <property type="match status" value="2"/>
</dbReference>
<dbReference type="CDD" id="cd19543">
    <property type="entry name" value="DCL_NRPS"/>
    <property type="match status" value="1"/>
</dbReference>
<feature type="domain" description="Carrier" evidence="5">
    <location>
        <begin position="1034"/>
        <end position="1108"/>
    </location>
</feature>
<dbReference type="FunFam" id="2.30.38.10:FF:000001">
    <property type="entry name" value="Non-ribosomal peptide synthetase PvdI"/>
    <property type="match status" value="2"/>
</dbReference>
<evidence type="ECO:0000256" key="2">
    <source>
        <dbReference type="ARBA" id="ARBA00022450"/>
    </source>
</evidence>
<feature type="domain" description="Carrier" evidence="5">
    <location>
        <begin position="2532"/>
        <end position="2607"/>
    </location>
</feature>
<feature type="compositionally biased region" description="Basic and acidic residues" evidence="4">
    <location>
        <begin position="1"/>
        <end position="11"/>
    </location>
</feature>
<proteinExistence type="predicted"/>
<dbReference type="InterPro" id="IPR020806">
    <property type="entry name" value="PKS_PP-bd"/>
</dbReference>
<dbReference type="STRING" id="1760988.SAMN02949497_0497"/>